<accession>A0A645HXZ5</accession>
<dbReference type="AlphaFoldDB" id="A0A645HXZ5"/>
<gene>
    <name evidence="1" type="primary">lutB_20</name>
    <name evidence="1" type="ORF">SDC9_191472</name>
</gene>
<dbReference type="InterPro" id="IPR004452">
    <property type="entry name" value="LutB/LldF"/>
</dbReference>
<dbReference type="PANTHER" id="PTHR47153:SF2">
    <property type="entry name" value="LACTATE UTILIZATION PROTEIN B"/>
    <property type="match status" value="1"/>
</dbReference>
<name>A0A645HXZ5_9ZZZZ</name>
<sequence length="108" mass="12512">METNNRNIRKEIEEKLNDEVLRGALGRFAEAYPVSRAKAYENVENLDALREQFKNMKIRTVEHLDEIADKFEAEATKRGAKVFRAKDGDALKEYLINLCKEKGVKRIV</sequence>
<protein>
    <submittedName>
        <fullName evidence="1">Lactate utilization protein B</fullName>
    </submittedName>
</protein>
<dbReference type="EMBL" id="VSSQ01102638">
    <property type="protein sequence ID" value="MPN43911.1"/>
    <property type="molecule type" value="Genomic_DNA"/>
</dbReference>
<reference evidence="1" key="1">
    <citation type="submission" date="2019-08" db="EMBL/GenBank/DDBJ databases">
        <authorList>
            <person name="Kucharzyk K."/>
            <person name="Murdoch R.W."/>
            <person name="Higgins S."/>
            <person name="Loffler F."/>
        </authorList>
    </citation>
    <scope>NUCLEOTIDE SEQUENCE</scope>
</reference>
<dbReference type="PANTHER" id="PTHR47153">
    <property type="entry name" value="LACTATE UTILIZATION PROTEIN B"/>
    <property type="match status" value="1"/>
</dbReference>
<organism evidence="1">
    <name type="scientific">bioreactor metagenome</name>
    <dbReference type="NCBI Taxonomy" id="1076179"/>
    <lineage>
        <taxon>unclassified sequences</taxon>
        <taxon>metagenomes</taxon>
        <taxon>ecological metagenomes</taxon>
    </lineage>
</organism>
<dbReference type="GO" id="GO:0006089">
    <property type="term" value="P:lactate metabolic process"/>
    <property type="evidence" value="ECO:0007669"/>
    <property type="project" value="InterPro"/>
</dbReference>
<comment type="caution">
    <text evidence="1">The sequence shown here is derived from an EMBL/GenBank/DDBJ whole genome shotgun (WGS) entry which is preliminary data.</text>
</comment>
<proteinExistence type="predicted"/>
<evidence type="ECO:0000313" key="1">
    <source>
        <dbReference type="EMBL" id="MPN43911.1"/>
    </source>
</evidence>